<accession>A0A177CNQ1</accession>
<evidence type="ECO:0000313" key="2">
    <source>
        <dbReference type="EMBL" id="OAG08439.1"/>
    </source>
</evidence>
<dbReference type="Gene3D" id="1.25.40.10">
    <property type="entry name" value="Tetratricopeptide repeat domain"/>
    <property type="match status" value="1"/>
</dbReference>
<evidence type="ECO:0000256" key="1">
    <source>
        <dbReference type="SAM" id="MobiDB-lite"/>
    </source>
</evidence>
<sequence>MASHGRINSTDERRRGAYIACPVAIPRRSTKGPLDVDDDPLAALAAQTAPPTSSRLHSPSRPSHSPAPRSRLTSPPPSDTGLPVRLHDHAPLLKDFSFLQDASAYHVLPASTVPPPFLNAPNIPSVASPIDTLLLSGHYRLAAIAAARNLVANTPATDYTTLFHLLHIRLSCLCLINEHALAAQEAKVFGDLNSSFYYRDDGDGGARGHLVPWELRVLVVRLAALGYGEWRKGIMGYYELARECREAFSKAEDDAEKEVWRTRLRDCGVRVANVLVEMGDLEGAGRHLAGLDAGGEEGQDTRLMETLVWLRLGDVAAARRCLASASTSTSTPDALLDGTLHALLHLADGSPSAAVSAFSALRTTFPSDAMVAQNLAVCLLYTGRIAEARSLLQDLVDESAPFHSLVFNLSTIYELCTERNREGKMELARKMAARRGDGGVGWEMSNADFKL</sequence>
<dbReference type="EMBL" id="KV441550">
    <property type="protein sequence ID" value="OAG08439.1"/>
    <property type="molecule type" value="Genomic_DNA"/>
</dbReference>
<dbReference type="PANTHER" id="PTHR21581">
    <property type="entry name" value="D-ALANYL-D-ALANINE CARBOXYPEPTIDASE"/>
    <property type="match status" value="1"/>
</dbReference>
<dbReference type="Pfam" id="PF14559">
    <property type="entry name" value="TPR_19"/>
    <property type="match status" value="1"/>
</dbReference>
<dbReference type="InterPro" id="IPR011990">
    <property type="entry name" value="TPR-like_helical_dom_sf"/>
</dbReference>
<dbReference type="OrthoDB" id="428342at2759"/>
<evidence type="ECO:0000313" key="3">
    <source>
        <dbReference type="Proteomes" id="UP000077069"/>
    </source>
</evidence>
<proteinExistence type="predicted"/>
<dbReference type="GO" id="GO:0030008">
    <property type="term" value="C:TRAPP complex"/>
    <property type="evidence" value="ECO:0007669"/>
    <property type="project" value="TreeGrafter"/>
</dbReference>
<dbReference type="AlphaFoldDB" id="A0A177CNQ1"/>
<gene>
    <name evidence="2" type="ORF">CC84DRAFT_1162390</name>
</gene>
<evidence type="ECO:0008006" key="4">
    <source>
        <dbReference type="Google" id="ProtNLM"/>
    </source>
</evidence>
<dbReference type="GO" id="GO:0005794">
    <property type="term" value="C:Golgi apparatus"/>
    <property type="evidence" value="ECO:0007669"/>
    <property type="project" value="TreeGrafter"/>
</dbReference>
<organism evidence="2 3">
    <name type="scientific">Paraphaeosphaeria sporulosa</name>
    <dbReference type="NCBI Taxonomy" id="1460663"/>
    <lineage>
        <taxon>Eukaryota</taxon>
        <taxon>Fungi</taxon>
        <taxon>Dikarya</taxon>
        <taxon>Ascomycota</taxon>
        <taxon>Pezizomycotina</taxon>
        <taxon>Dothideomycetes</taxon>
        <taxon>Pleosporomycetidae</taxon>
        <taxon>Pleosporales</taxon>
        <taxon>Massarineae</taxon>
        <taxon>Didymosphaeriaceae</taxon>
        <taxon>Paraphaeosphaeria</taxon>
    </lineage>
</organism>
<dbReference type="RefSeq" id="XP_018038804.1">
    <property type="nucleotide sequence ID" value="XM_018177981.1"/>
</dbReference>
<feature type="region of interest" description="Disordered" evidence="1">
    <location>
        <begin position="28"/>
        <end position="85"/>
    </location>
</feature>
<protein>
    <recommendedName>
        <fullName evidence="4">TPR-like protein</fullName>
    </recommendedName>
</protein>
<dbReference type="GeneID" id="28761467"/>
<dbReference type="STRING" id="1460663.A0A177CNQ1"/>
<dbReference type="PANTHER" id="PTHR21581:SF6">
    <property type="entry name" value="TRAFFICKING PROTEIN PARTICLE COMPLEX SUBUNIT 12"/>
    <property type="match status" value="1"/>
</dbReference>
<dbReference type="SUPFAM" id="SSF48452">
    <property type="entry name" value="TPR-like"/>
    <property type="match status" value="1"/>
</dbReference>
<feature type="compositionally biased region" description="Low complexity" evidence="1">
    <location>
        <begin position="41"/>
        <end position="72"/>
    </location>
</feature>
<name>A0A177CNQ1_9PLEO</name>
<dbReference type="InParanoid" id="A0A177CNQ1"/>
<keyword evidence="3" id="KW-1185">Reference proteome</keyword>
<reference evidence="2 3" key="1">
    <citation type="submission" date="2016-05" db="EMBL/GenBank/DDBJ databases">
        <title>Comparative analysis of secretome profiles of manganese(II)-oxidizing ascomycete fungi.</title>
        <authorList>
            <consortium name="DOE Joint Genome Institute"/>
            <person name="Zeiner C.A."/>
            <person name="Purvine S.O."/>
            <person name="Zink E.M."/>
            <person name="Wu S."/>
            <person name="Pasa-Tolic L."/>
            <person name="Chaput D.L."/>
            <person name="Haridas S."/>
            <person name="Grigoriev I.V."/>
            <person name="Santelli C.M."/>
            <person name="Hansel C.M."/>
        </authorList>
    </citation>
    <scope>NUCLEOTIDE SEQUENCE [LARGE SCALE GENOMIC DNA]</scope>
    <source>
        <strain evidence="2 3">AP3s5-JAC2a</strain>
    </source>
</reference>
<dbReference type="Proteomes" id="UP000077069">
    <property type="component" value="Unassembled WGS sequence"/>
</dbReference>